<organism evidence="2 3">
    <name type="scientific">Microbotryum intermedium</name>
    <dbReference type="NCBI Taxonomy" id="269621"/>
    <lineage>
        <taxon>Eukaryota</taxon>
        <taxon>Fungi</taxon>
        <taxon>Dikarya</taxon>
        <taxon>Basidiomycota</taxon>
        <taxon>Pucciniomycotina</taxon>
        <taxon>Microbotryomycetes</taxon>
        <taxon>Microbotryales</taxon>
        <taxon>Microbotryaceae</taxon>
        <taxon>Microbotryum</taxon>
    </lineage>
</organism>
<keyword evidence="3" id="KW-1185">Reference proteome</keyword>
<dbReference type="STRING" id="269621.A0A238FI16"/>
<evidence type="ECO:0000313" key="3">
    <source>
        <dbReference type="Proteomes" id="UP000198372"/>
    </source>
</evidence>
<dbReference type="Gene3D" id="3.30.2300.10">
    <property type="entry name" value="THUMP superfamily"/>
    <property type="match status" value="1"/>
</dbReference>
<dbReference type="GO" id="GO:0006400">
    <property type="term" value="P:tRNA modification"/>
    <property type="evidence" value="ECO:0007669"/>
    <property type="project" value="InterPro"/>
</dbReference>
<feature type="compositionally biased region" description="Acidic residues" evidence="1">
    <location>
        <begin position="97"/>
        <end position="113"/>
    </location>
</feature>
<dbReference type="GO" id="GO:0003723">
    <property type="term" value="F:RNA binding"/>
    <property type="evidence" value="ECO:0007669"/>
    <property type="project" value="InterPro"/>
</dbReference>
<dbReference type="Proteomes" id="UP000198372">
    <property type="component" value="Unassembled WGS sequence"/>
</dbReference>
<reference evidence="3" key="1">
    <citation type="submission" date="2016-09" db="EMBL/GenBank/DDBJ databases">
        <authorList>
            <person name="Jeantristanb JTB J.-T."/>
            <person name="Ricardo R."/>
        </authorList>
    </citation>
    <scope>NUCLEOTIDE SEQUENCE [LARGE SCALE GENOMIC DNA]</scope>
</reference>
<feature type="compositionally biased region" description="Low complexity" evidence="1">
    <location>
        <begin position="136"/>
        <end position="145"/>
    </location>
</feature>
<dbReference type="PANTHER" id="PTHR13452:SF10">
    <property type="entry name" value="THUMP DOMAIN-CONTAINING PROTEIN 1"/>
    <property type="match status" value="1"/>
</dbReference>
<dbReference type="AlphaFoldDB" id="A0A238FI16"/>
<feature type="region of interest" description="Disordered" evidence="1">
    <location>
        <begin position="90"/>
        <end position="154"/>
    </location>
</feature>
<proteinExistence type="predicted"/>
<name>A0A238FI16_9BASI</name>
<accession>A0A238FI16</accession>
<evidence type="ECO:0000313" key="2">
    <source>
        <dbReference type="EMBL" id="SCV73440.1"/>
    </source>
</evidence>
<dbReference type="EMBL" id="FMSP01000018">
    <property type="protein sequence ID" value="SCV73440.1"/>
    <property type="molecule type" value="Genomic_DNA"/>
</dbReference>
<dbReference type="CDD" id="cd11717">
    <property type="entry name" value="THUMP_THUMPD1_like"/>
    <property type="match status" value="1"/>
</dbReference>
<dbReference type="PANTHER" id="PTHR13452">
    <property type="entry name" value="THUMP DOMAIN CONTAINING PROTEIN 1-RELATED"/>
    <property type="match status" value="1"/>
</dbReference>
<protein>
    <submittedName>
        <fullName evidence="2">BQ2448_7366 protein</fullName>
    </submittedName>
</protein>
<dbReference type="OrthoDB" id="367221at2759"/>
<gene>
    <name evidence="2" type="ORF">BQ2448_7366</name>
</gene>
<dbReference type="InterPro" id="IPR040183">
    <property type="entry name" value="THUMPD1-like"/>
</dbReference>
<sequence>MTEGRGKGKKKYVSGGYTSKRQVGGPGIFITTIRGKESRCVQEFYNLLDEVADRLYPKERLAELEKLRPAKAAATTSDAPGLMNQDATEAPIKPEEEQQEDPQAEKETEEDQSIEAQIAREIAALNPRKTKKSKKSLSSQSTSTKGGTGKKKRARFLSAETGTECGQSFFPTRSTPTRQRRAHERVADLSPDSMRVRTVCFFSIAWPYDPVELCKGIVDDLQSTKVLKTRFCLRLTPVSISCHAMKTETVLEQSKELIRRTFKEFSASKQISDFTFAIEPSIRSHSEPITRSWLIEGFGHLVNDVASSESLQIKANLSNPDLVLLPVVLMKEYALGIVEGKGWVGEGKKWNMDAIGAEINKKLLSGDKADGAVEVINRSTGGAAAV</sequence>
<evidence type="ECO:0000256" key="1">
    <source>
        <dbReference type="SAM" id="MobiDB-lite"/>
    </source>
</evidence>